<dbReference type="PANTHER" id="PTHR45348">
    <property type="entry name" value="HYPOTHETICAL OXIDOREDUCTASE (EUROFUNG)"/>
    <property type="match status" value="1"/>
</dbReference>
<gene>
    <name evidence="4" type="ORF">FGG08_005284</name>
</gene>
<dbReference type="InterPro" id="IPR020843">
    <property type="entry name" value="ER"/>
</dbReference>
<sequence>MAPPTTQYAVQSIEQGVAKLISGTPVPKLRDDYILVKTVAVALNPTDWKHVDYLPTPGAIVGCDYAGVVEEVGPAVTKLFKRGDRVAGAVHGSNASQLDGGAFAEYIVAKGDGQIRIPDNVTFEEAATLGIGITTVGQGLYQSLGLQLPSSPTETRLPILIYGGSTATGTLAIQFAKLSGYTVVTTCSPRNFELVKSLGADAAFDYNDPNCAAEIRKFTSNRLFYVFDCISSDVTGAICANAIGPAGGKYSGLLIPKPKLPRGDVENLVTFAYTGLGEGFVKAGKSFPPVPEDYEFQKHFWALTEGLLRDGKFKVHPLHVGEEGLKGVLEGMQSMREDKVSGKKLVYRVAETPK</sequence>
<dbReference type="InterPro" id="IPR013149">
    <property type="entry name" value="ADH-like_C"/>
</dbReference>
<evidence type="ECO:0000256" key="2">
    <source>
        <dbReference type="ARBA" id="ARBA00023002"/>
    </source>
</evidence>
<evidence type="ECO:0000256" key="1">
    <source>
        <dbReference type="ARBA" id="ARBA00008072"/>
    </source>
</evidence>
<feature type="domain" description="Enoyl reductase (ER)" evidence="3">
    <location>
        <begin position="16"/>
        <end position="346"/>
    </location>
</feature>
<dbReference type="InterPro" id="IPR047122">
    <property type="entry name" value="Trans-enoyl_RdTase-like"/>
</dbReference>
<dbReference type="CDD" id="cd08249">
    <property type="entry name" value="enoyl_reductase_like"/>
    <property type="match status" value="1"/>
</dbReference>
<keyword evidence="5" id="KW-1185">Reference proteome</keyword>
<reference evidence="4" key="1">
    <citation type="submission" date="2021-03" db="EMBL/GenBank/DDBJ databases">
        <title>Comparative genomics and phylogenomic investigation of the class Geoglossomycetes provide insights into ecological specialization and systematics.</title>
        <authorList>
            <person name="Melie T."/>
            <person name="Pirro S."/>
            <person name="Miller A.N."/>
            <person name="Quandt A."/>
        </authorList>
    </citation>
    <scope>NUCLEOTIDE SEQUENCE</scope>
    <source>
        <strain evidence="4">GBOQ0MN5Z8</strain>
    </source>
</reference>
<protein>
    <recommendedName>
        <fullName evidence="3">Enoyl reductase (ER) domain-containing protein</fullName>
    </recommendedName>
</protein>
<dbReference type="SUPFAM" id="SSF51735">
    <property type="entry name" value="NAD(P)-binding Rossmann-fold domains"/>
    <property type="match status" value="1"/>
</dbReference>
<evidence type="ECO:0000313" key="4">
    <source>
        <dbReference type="EMBL" id="KAH0538122.1"/>
    </source>
</evidence>
<dbReference type="Gene3D" id="3.90.180.10">
    <property type="entry name" value="Medium-chain alcohol dehydrogenases, catalytic domain"/>
    <property type="match status" value="1"/>
</dbReference>
<evidence type="ECO:0000259" key="3">
    <source>
        <dbReference type="SMART" id="SM00829"/>
    </source>
</evidence>
<dbReference type="GO" id="GO:0016651">
    <property type="term" value="F:oxidoreductase activity, acting on NAD(P)H"/>
    <property type="evidence" value="ECO:0007669"/>
    <property type="project" value="InterPro"/>
</dbReference>
<proteinExistence type="inferred from homology"/>
<name>A0A9P8I3L6_9PEZI</name>
<dbReference type="SUPFAM" id="SSF50129">
    <property type="entry name" value="GroES-like"/>
    <property type="match status" value="1"/>
</dbReference>
<evidence type="ECO:0000313" key="5">
    <source>
        <dbReference type="Proteomes" id="UP000698800"/>
    </source>
</evidence>
<dbReference type="InterPro" id="IPR013154">
    <property type="entry name" value="ADH-like_N"/>
</dbReference>
<dbReference type="Pfam" id="PF00107">
    <property type="entry name" value="ADH_zinc_N"/>
    <property type="match status" value="1"/>
</dbReference>
<dbReference type="PANTHER" id="PTHR45348:SF2">
    <property type="entry name" value="ZINC-TYPE ALCOHOL DEHYDROGENASE-LIKE PROTEIN C2E1P3.01"/>
    <property type="match status" value="1"/>
</dbReference>
<dbReference type="OrthoDB" id="48317at2759"/>
<comment type="caution">
    <text evidence="4">The sequence shown here is derived from an EMBL/GenBank/DDBJ whole genome shotgun (WGS) entry which is preliminary data.</text>
</comment>
<comment type="similarity">
    <text evidence="1">Belongs to the zinc-containing alcohol dehydrogenase family.</text>
</comment>
<dbReference type="Proteomes" id="UP000698800">
    <property type="component" value="Unassembled WGS sequence"/>
</dbReference>
<dbReference type="Pfam" id="PF08240">
    <property type="entry name" value="ADH_N"/>
    <property type="match status" value="1"/>
</dbReference>
<dbReference type="EMBL" id="JAGHQL010000122">
    <property type="protein sequence ID" value="KAH0538122.1"/>
    <property type="molecule type" value="Genomic_DNA"/>
</dbReference>
<keyword evidence="2" id="KW-0560">Oxidoreductase</keyword>
<dbReference type="AlphaFoldDB" id="A0A9P8I3L6"/>
<dbReference type="Gene3D" id="3.40.50.720">
    <property type="entry name" value="NAD(P)-binding Rossmann-like Domain"/>
    <property type="match status" value="1"/>
</dbReference>
<dbReference type="InterPro" id="IPR011032">
    <property type="entry name" value="GroES-like_sf"/>
</dbReference>
<dbReference type="SMART" id="SM00829">
    <property type="entry name" value="PKS_ER"/>
    <property type="match status" value="1"/>
</dbReference>
<accession>A0A9P8I3L6</accession>
<dbReference type="InterPro" id="IPR036291">
    <property type="entry name" value="NAD(P)-bd_dom_sf"/>
</dbReference>
<organism evidence="4 5">
    <name type="scientific">Glutinoglossum americanum</name>
    <dbReference type="NCBI Taxonomy" id="1670608"/>
    <lineage>
        <taxon>Eukaryota</taxon>
        <taxon>Fungi</taxon>
        <taxon>Dikarya</taxon>
        <taxon>Ascomycota</taxon>
        <taxon>Pezizomycotina</taxon>
        <taxon>Geoglossomycetes</taxon>
        <taxon>Geoglossales</taxon>
        <taxon>Geoglossaceae</taxon>
        <taxon>Glutinoglossum</taxon>
    </lineage>
</organism>